<dbReference type="Pfam" id="PF24041">
    <property type="entry name" value="DUF7350"/>
    <property type="match status" value="1"/>
</dbReference>
<evidence type="ECO:0000313" key="4">
    <source>
        <dbReference type="Proteomes" id="UP000236755"/>
    </source>
</evidence>
<dbReference type="Pfam" id="PF10634">
    <property type="entry name" value="Iron_transport"/>
    <property type="match status" value="1"/>
</dbReference>
<dbReference type="RefSeq" id="WP_092635639.1">
    <property type="nucleotide sequence ID" value="NZ_FNQT01000005.1"/>
</dbReference>
<reference evidence="3 4" key="1">
    <citation type="submission" date="2016-10" db="EMBL/GenBank/DDBJ databases">
        <authorList>
            <person name="de Groot N.N."/>
        </authorList>
    </citation>
    <scope>NUCLEOTIDE SEQUENCE [LARGE SCALE GENOMIC DNA]</scope>
    <source>
        <strain evidence="3 4">CGMCC 1.8712</strain>
    </source>
</reference>
<dbReference type="AlphaFoldDB" id="A0A1H4A9L7"/>
<protein>
    <submittedName>
        <fullName evidence="3">Fe2+ transport protein</fullName>
    </submittedName>
</protein>
<dbReference type="InterPro" id="IPR055774">
    <property type="entry name" value="DUF7350"/>
</dbReference>
<name>A0A1H4A9L7_9EURY</name>
<sequence length="356" mass="38977">MNRRTFLRQGAALSGGLLLSGCLGRLGFETQSAWRDPPLVEDRPDAVYYPAIIEGMGMYGTTTAGDIGFALMHSFPHRFWNLTGSRKTKVVVQSDDSVHLMASVWDTETETILPIDVSVEISNSDGRVSSTNLWPMISPNMGFHYGDNIALPGEGQYDVTLQVGPLQTARTSPFDGRFTEGQSATMQFTFDTDETYNLEIRRLGEKAGTRGTVDLMDMEMIPEPVVPTKSELPGRLLHEGQSGDATILVALVDGDHRFSDSDGPFLIVSPRTPYNRVMLPRMALSATLNRGGDAIAQGTLQASLDPDLGSFYGMGLDELETGDTVRLTVETPPQLARHDGYETAFLDMDPIEFTVE</sequence>
<proteinExistence type="predicted"/>
<dbReference type="InterPro" id="IPR038482">
    <property type="entry name" value="Tp34-type_sf"/>
</dbReference>
<gene>
    <name evidence="3" type="ORF">SAMN04488065_2680</name>
</gene>
<evidence type="ECO:0000259" key="2">
    <source>
        <dbReference type="Pfam" id="PF24041"/>
    </source>
</evidence>
<dbReference type="PROSITE" id="PS51257">
    <property type="entry name" value="PROKAR_LIPOPROTEIN"/>
    <property type="match status" value="1"/>
</dbReference>
<dbReference type="OrthoDB" id="156174at2157"/>
<keyword evidence="1" id="KW-0732">Signal</keyword>
<dbReference type="EMBL" id="FNQT01000005">
    <property type="protein sequence ID" value="SEA32689.1"/>
    <property type="molecule type" value="Genomic_DNA"/>
</dbReference>
<evidence type="ECO:0000256" key="1">
    <source>
        <dbReference type="ARBA" id="ARBA00022729"/>
    </source>
</evidence>
<accession>A0A1H4A9L7</accession>
<organism evidence="3 4">
    <name type="scientific">Haloplanus vescus</name>
    <dbReference type="NCBI Taxonomy" id="555874"/>
    <lineage>
        <taxon>Archaea</taxon>
        <taxon>Methanobacteriati</taxon>
        <taxon>Methanobacteriota</taxon>
        <taxon>Stenosarchaea group</taxon>
        <taxon>Halobacteria</taxon>
        <taxon>Halobacteriales</taxon>
        <taxon>Haloferacaceae</taxon>
        <taxon>Haloplanus</taxon>
    </lineage>
</organism>
<dbReference type="Proteomes" id="UP000236755">
    <property type="component" value="Unassembled WGS sequence"/>
</dbReference>
<feature type="domain" description="DUF7350" evidence="2">
    <location>
        <begin position="231"/>
        <end position="354"/>
    </location>
</feature>
<evidence type="ECO:0000313" key="3">
    <source>
        <dbReference type="EMBL" id="SEA32689.1"/>
    </source>
</evidence>
<dbReference type="Gene3D" id="2.60.40.2480">
    <property type="entry name" value="Periplasmic metal-binding protein Tp34-type"/>
    <property type="match status" value="1"/>
</dbReference>
<dbReference type="STRING" id="555874.SAMN04488065_2680"/>
<dbReference type="InterPro" id="IPR018470">
    <property type="entry name" value="Metal-bd_Tp34-typ"/>
</dbReference>
<keyword evidence="4" id="KW-1185">Reference proteome</keyword>